<dbReference type="Proteomes" id="UP001311915">
    <property type="component" value="Unassembled WGS sequence"/>
</dbReference>
<protein>
    <recommendedName>
        <fullName evidence="3">Reverse transcriptase domain-containing protein</fullName>
    </recommendedName>
</protein>
<dbReference type="AlphaFoldDB" id="A0AAV9KCC4"/>
<evidence type="ECO:0008006" key="3">
    <source>
        <dbReference type="Google" id="ProtNLM"/>
    </source>
</evidence>
<sequence>MHFCTNYREMEKIYQNNKAWSTRKSDTGRSTFTIQATNNQTADEIHEEMAQMRIELGLVLKHVTGGAEKLSATMNTCQPGTLPSNTIQNPKNDGHCMAIMTREGMQTIEVVEKGDDEIEVIGESKNAIEKEAEKTPKYCRFITVLEQLSISVPLIEALEQMPGYAKFMKNLIYKKLGLGAPKPTAMCLLMADRTVKKPIGVLQDVLVKVGPFIFPTDFIILDCEVDFEVPIILGRPFLATECALVDTERG</sequence>
<dbReference type="CDD" id="cd00303">
    <property type="entry name" value="retropepsin_like"/>
    <property type="match status" value="1"/>
</dbReference>
<proteinExistence type="predicted"/>
<evidence type="ECO:0000313" key="2">
    <source>
        <dbReference type="Proteomes" id="UP001311915"/>
    </source>
</evidence>
<dbReference type="PANTHER" id="PTHR33067:SF9">
    <property type="entry name" value="RNA-DIRECTED DNA POLYMERASE"/>
    <property type="match status" value="1"/>
</dbReference>
<evidence type="ECO:0000313" key="1">
    <source>
        <dbReference type="EMBL" id="KAK4709722.1"/>
    </source>
</evidence>
<accession>A0AAV9KCC4</accession>
<dbReference type="PANTHER" id="PTHR33067">
    <property type="entry name" value="RNA-DIRECTED DNA POLYMERASE-RELATED"/>
    <property type="match status" value="1"/>
</dbReference>
<keyword evidence="2" id="KW-1185">Reference proteome</keyword>
<name>A0AAV9KCC4_9SOLN</name>
<dbReference type="EMBL" id="JAWPEI010000011">
    <property type="protein sequence ID" value="KAK4709722.1"/>
    <property type="molecule type" value="Genomic_DNA"/>
</dbReference>
<comment type="caution">
    <text evidence="1">The sequence shown here is derived from an EMBL/GenBank/DDBJ whole genome shotgun (WGS) entry which is preliminary data.</text>
</comment>
<organism evidence="1 2">
    <name type="scientific">Solanum pinnatisectum</name>
    <name type="common">tansyleaf nightshade</name>
    <dbReference type="NCBI Taxonomy" id="50273"/>
    <lineage>
        <taxon>Eukaryota</taxon>
        <taxon>Viridiplantae</taxon>
        <taxon>Streptophyta</taxon>
        <taxon>Embryophyta</taxon>
        <taxon>Tracheophyta</taxon>
        <taxon>Spermatophyta</taxon>
        <taxon>Magnoliopsida</taxon>
        <taxon>eudicotyledons</taxon>
        <taxon>Gunneridae</taxon>
        <taxon>Pentapetalae</taxon>
        <taxon>asterids</taxon>
        <taxon>lamiids</taxon>
        <taxon>Solanales</taxon>
        <taxon>Solanaceae</taxon>
        <taxon>Solanoideae</taxon>
        <taxon>Solaneae</taxon>
        <taxon>Solanum</taxon>
    </lineage>
</organism>
<dbReference type="Gene3D" id="2.40.70.10">
    <property type="entry name" value="Acid Proteases"/>
    <property type="match status" value="1"/>
</dbReference>
<reference evidence="1 2" key="1">
    <citation type="submission" date="2023-10" db="EMBL/GenBank/DDBJ databases">
        <title>Genome-Wide Identification Analysis in wild type Solanum Pinnatisectum Reveals Some Genes Defensing Phytophthora Infestans.</title>
        <authorList>
            <person name="Sun C."/>
        </authorList>
    </citation>
    <scope>NUCLEOTIDE SEQUENCE [LARGE SCALE GENOMIC DNA]</scope>
    <source>
        <strain evidence="1">LQN</strain>
        <tissue evidence="1">Leaf</tissue>
    </source>
</reference>
<gene>
    <name evidence="1" type="ORF">R3W88_004235</name>
</gene>
<dbReference type="InterPro" id="IPR021109">
    <property type="entry name" value="Peptidase_aspartic_dom_sf"/>
</dbReference>